<dbReference type="Pfam" id="PF04101">
    <property type="entry name" value="Glyco_tran_28_C"/>
    <property type="match status" value="1"/>
</dbReference>
<dbReference type="PANTHER" id="PTHR48050:SF13">
    <property type="entry name" value="STEROL 3-BETA-GLUCOSYLTRANSFERASE UGT80A2"/>
    <property type="match status" value="1"/>
</dbReference>
<proteinExistence type="predicted"/>
<dbReference type="InterPro" id="IPR007235">
    <property type="entry name" value="Glyco_trans_28_C"/>
</dbReference>
<feature type="domain" description="Glycosyl transferase family 28 C-terminal" evidence="1">
    <location>
        <begin position="190"/>
        <end position="272"/>
    </location>
</feature>
<dbReference type="PANTHER" id="PTHR48050">
    <property type="entry name" value="STEROL 3-BETA-GLUCOSYLTRANSFERASE"/>
    <property type="match status" value="1"/>
</dbReference>
<reference evidence="2" key="1">
    <citation type="submission" date="2021-02" db="EMBL/GenBank/DDBJ databases">
        <authorList>
            <person name="Dougan E. K."/>
            <person name="Rhodes N."/>
            <person name="Thang M."/>
            <person name="Chan C."/>
        </authorList>
    </citation>
    <scope>NUCLEOTIDE SEQUENCE</scope>
</reference>
<dbReference type="AlphaFoldDB" id="A0A812WRS2"/>
<dbReference type="EMBL" id="CAJNIZ010044327">
    <property type="protein sequence ID" value="CAE7685218.1"/>
    <property type="molecule type" value="Genomic_DNA"/>
</dbReference>
<keyword evidence="3" id="KW-1185">Reference proteome</keyword>
<dbReference type="SUPFAM" id="SSF53756">
    <property type="entry name" value="UDP-Glycosyltransferase/glycogen phosphorylase"/>
    <property type="match status" value="1"/>
</dbReference>
<organism evidence="2 3">
    <name type="scientific">Symbiodinium pilosum</name>
    <name type="common">Dinoflagellate</name>
    <dbReference type="NCBI Taxonomy" id="2952"/>
    <lineage>
        <taxon>Eukaryota</taxon>
        <taxon>Sar</taxon>
        <taxon>Alveolata</taxon>
        <taxon>Dinophyceae</taxon>
        <taxon>Suessiales</taxon>
        <taxon>Symbiodiniaceae</taxon>
        <taxon>Symbiodinium</taxon>
    </lineage>
</organism>
<dbReference type="GO" id="GO:0016758">
    <property type="term" value="F:hexosyltransferase activity"/>
    <property type="evidence" value="ECO:0007669"/>
    <property type="project" value="InterPro"/>
</dbReference>
<dbReference type="OrthoDB" id="5835829at2759"/>
<evidence type="ECO:0000313" key="2">
    <source>
        <dbReference type="EMBL" id="CAE7685218.1"/>
    </source>
</evidence>
<sequence length="429" mass="46837">MLVISSLSALPEKGPIFILMFKAVIFPNAGFLNKLKHYHFIFCRFMPFILQASHAKPLGEIVRERKRSKALIPLIIEGIDHNDGFGMFKVLSDLPMLGPSAKTDVFLKEGLWSEHLQPTPSDFPENLLALEAFMQKRDGHGRKPAIITFGSMMGVQNVQEGTQKALQQMGMNVVKFVNKTSMQSQRSEFSFTASSSGQEAAPDVFEIDYAPFDWLLPKSSVVICHGGAGTTFRSLWSGVPVVICPIISALICDQVSHGQFVERKGLGTWIESLAPSVAECVTAIEQALTCEQRCREASDLKDLATGLPATIKVGAKLQQEDGAAAAAAAVESMHIVMVTVLNVGNLCFGFTPAMTARRLRQRVVRRASYVSCGCGCLVREDMSIILQPNLAWPPVLGDAVETFRGLLARPIYAVDAVLRAPAQEFKIGP</sequence>
<name>A0A812WRS2_SYMPI</name>
<gene>
    <name evidence="2" type="primary">atg26</name>
    <name evidence="2" type="ORF">SPIL2461_LOCUS19154</name>
</gene>
<protein>
    <submittedName>
        <fullName evidence="2">Atg26 protein</fullName>
    </submittedName>
</protein>
<comment type="caution">
    <text evidence="2">The sequence shown here is derived from an EMBL/GenBank/DDBJ whole genome shotgun (WGS) entry which is preliminary data.</text>
</comment>
<dbReference type="Proteomes" id="UP000649617">
    <property type="component" value="Unassembled WGS sequence"/>
</dbReference>
<evidence type="ECO:0000313" key="3">
    <source>
        <dbReference type="Proteomes" id="UP000649617"/>
    </source>
</evidence>
<accession>A0A812WRS2</accession>
<evidence type="ECO:0000259" key="1">
    <source>
        <dbReference type="Pfam" id="PF04101"/>
    </source>
</evidence>
<dbReference type="InterPro" id="IPR050426">
    <property type="entry name" value="Glycosyltransferase_28"/>
</dbReference>
<dbReference type="Gene3D" id="3.40.50.2000">
    <property type="entry name" value="Glycogen Phosphorylase B"/>
    <property type="match status" value="1"/>
</dbReference>